<comment type="caution">
    <text evidence="1">The sequence shown here is derived from an EMBL/GenBank/DDBJ whole genome shotgun (WGS) entry which is preliminary data.</text>
</comment>
<organism evidence="1 2">
    <name type="scientific">Canavalia gladiata</name>
    <name type="common">Sword bean</name>
    <name type="synonym">Dolichos gladiatus</name>
    <dbReference type="NCBI Taxonomy" id="3824"/>
    <lineage>
        <taxon>Eukaryota</taxon>
        <taxon>Viridiplantae</taxon>
        <taxon>Streptophyta</taxon>
        <taxon>Embryophyta</taxon>
        <taxon>Tracheophyta</taxon>
        <taxon>Spermatophyta</taxon>
        <taxon>Magnoliopsida</taxon>
        <taxon>eudicotyledons</taxon>
        <taxon>Gunneridae</taxon>
        <taxon>Pentapetalae</taxon>
        <taxon>rosids</taxon>
        <taxon>fabids</taxon>
        <taxon>Fabales</taxon>
        <taxon>Fabaceae</taxon>
        <taxon>Papilionoideae</taxon>
        <taxon>50 kb inversion clade</taxon>
        <taxon>NPAAA clade</taxon>
        <taxon>indigoferoid/millettioid clade</taxon>
        <taxon>Phaseoleae</taxon>
        <taxon>Canavalia</taxon>
    </lineage>
</organism>
<keyword evidence="2" id="KW-1185">Reference proteome</keyword>
<sequence length="111" mass="12601">MGNCLRNNKISAQDHENYQTPIEAPWREQSMEKKVRFKIQNDVNEGDGGCHGNVRSGTVRIRLVMTQEELKRMLSCKDVAQNTSLEQLLGAVKLRGGKFSEEYVLNSTSMK</sequence>
<proteinExistence type="predicted"/>
<reference evidence="1 2" key="1">
    <citation type="submission" date="2024-01" db="EMBL/GenBank/DDBJ databases">
        <title>The genomes of 5 underutilized Papilionoideae crops provide insights into root nodulation and disease resistanc.</title>
        <authorList>
            <person name="Jiang F."/>
        </authorList>
    </citation>
    <scope>NUCLEOTIDE SEQUENCE [LARGE SCALE GENOMIC DNA]</scope>
    <source>
        <strain evidence="1">LVBAO_FW01</strain>
        <tissue evidence="1">Leaves</tissue>
    </source>
</reference>
<evidence type="ECO:0000313" key="1">
    <source>
        <dbReference type="EMBL" id="KAK7312714.1"/>
    </source>
</evidence>
<protein>
    <submittedName>
        <fullName evidence="1">Uncharacterized protein</fullName>
    </submittedName>
</protein>
<accession>A0AAN9KBG9</accession>
<evidence type="ECO:0000313" key="2">
    <source>
        <dbReference type="Proteomes" id="UP001367508"/>
    </source>
</evidence>
<dbReference type="Proteomes" id="UP001367508">
    <property type="component" value="Unassembled WGS sequence"/>
</dbReference>
<dbReference type="EMBL" id="JAYMYQ010000009">
    <property type="protein sequence ID" value="KAK7312714.1"/>
    <property type="molecule type" value="Genomic_DNA"/>
</dbReference>
<gene>
    <name evidence="1" type="ORF">VNO77_36798</name>
</gene>
<name>A0AAN9KBG9_CANGL</name>
<dbReference type="AlphaFoldDB" id="A0AAN9KBG9"/>